<dbReference type="InterPro" id="IPR019546">
    <property type="entry name" value="TAT_signal_bac_arc"/>
</dbReference>
<dbReference type="Gene3D" id="3.10.105.10">
    <property type="entry name" value="Dipeptide-binding Protein, Domain 3"/>
    <property type="match status" value="1"/>
</dbReference>
<dbReference type="NCBIfam" id="TIGR01409">
    <property type="entry name" value="TAT_signal_seq"/>
    <property type="match status" value="1"/>
</dbReference>
<organism evidence="2 3">
    <name type="scientific">Hamadaea flava</name>
    <dbReference type="NCBI Taxonomy" id="1742688"/>
    <lineage>
        <taxon>Bacteria</taxon>
        <taxon>Bacillati</taxon>
        <taxon>Actinomycetota</taxon>
        <taxon>Actinomycetes</taxon>
        <taxon>Micromonosporales</taxon>
        <taxon>Micromonosporaceae</taxon>
        <taxon>Hamadaea</taxon>
    </lineage>
</organism>
<comment type="caution">
    <text evidence="2">The sequence shown here is derived from an EMBL/GenBank/DDBJ whole genome shotgun (WGS) entry which is preliminary data.</text>
</comment>
<dbReference type="InterPro" id="IPR000914">
    <property type="entry name" value="SBP_5_dom"/>
</dbReference>
<reference evidence="3" key="1">
    <citation type="journal article" date="2019" name="Int. J. Syst. Evol. Microbiol.">
        <title>The Global Catalogue of Microorganisms (GCM) 10K type strain sequencing project: providing services to taxonomists for standard genome sequencing and annotation.</title>
        <authorList>
            <consortium name="The Broad Institute Genomics Platform"/>
            <consortium name="The Broad Institute Genome Sequencing Center for Infectious Disease"/>
            <person name="Wu L."/>
            <person name="Ma J."/>
        </authorList>
    </citation>
    <scope>NUCLEOTIDE SEQUENCE [LARGE SCALE GENOMIC DNA]</scope>
    <source>
        <strain evidence="3">CGMCC 4.7289</strain>
    </source>
</reference>
<accession>A0ABV8LUG6</accession>
<dbReference type="Pfam" id="PF00496">
    <property type="entry name" value="SBP_bac_5"/>
    <property type="match status" value="1"/>
</dbReference>
<keyword evidence="3" id="KW-1185">Reference proteome</keyword>
<dbReference type="CDD" id="cd08509">
    <property type="entry name" value="PBP2_TmCBP_oligosaccharides_like"/>
    <property type="match status" value="1"/>
</dbReference>
<protein>
    <submittedName>
        <fullName evidence="2">ABC transporter substrate-binding protein</fullName>
    </submittedName>
</protein>
<dbReference type="PROSITE" id="PS51318">
    <property type="entry name" value="TAT"/>
    <property type="match status" value="1"/>
</dbReference>
<dbReference type="PROSITE" id="PS51257">
    <property type="entry name" value="PROKAR_LIPOPROTEIN"/>
    <property type="match status" value="1"/>
</dbReference>
<dbReference type="RefSeq" id="WP_253761801.1">
    <property type="nucleotide sequence ID" value="NZ_JAMZDZ010000001.1"/>
</dbReference>
<dbReference type="PANTHER" id="PTHR30290">
    <property type="entry name" value="PERIPLASMIC BINDING COMPONENT OF ABC TRANSPORTER"/>
    <property type="match status" value="1"/>
</dbReference>
<dbReference type="Proteomes" id="UP001595816">
    <property type="component" value="Unassembled WGS sequence"/>
</dbReference>
<evidence type="ECO:0000313" key="3">
    <source>
        <dbReference type="Proteomes" id="UP001595816"/>
    </source>
</evidence>
<dbReference type="InterPro" id="IPR006311">
    <property type="entry name" value="TAT_signal"/>
</dbReference>
<dbReference type="PIRSF" id="PIRSF002741">
    <property type="entry name" value="MppA"/>
    <property type="match status" value="1"/>
</dbReference>
<dbReference type="Gene3D" id="3.90.76.10">
    <property type="entry name" value="Dipeptide-binding Protein, Domain 1"/>
    <property type="match status" value="1"/>
</dbReference>
<dbReference type="InterPro" id="IPR030678">
    <property type="entry name" value="Peptide/Ni-bd"/>
</dbReference>
<evidence type="ECO:0000259" key="1">
    <source>
        <dbReference type="Pfam" id="PF00496"/>
    </source>
</evidence>
<dbReference type="SUPFAM" id="SSF53850">
    <property type="entry name" value="Periplasmic binding protein-like II"/>
    <property type="match status" value="1"/>
</dbReference>
<proteinExistence type="predicted"/>
<gene>
    <name evidence="2" type="ORF">ACFOZ4_25595</name>
</gene>
<feature type="domain" description="Solute-binding protein family 5" evidence="1">
    <location>
        <begin position="81"/>
        <end position="447"/>
    </location>
</feature>
<dbReference type="EMBL" id="JBHSAY010000015">
    <property type="protein sequence ID" value="MFC4133998.1"/>
    <property type="molecule type" value="Genomic_DNA"/>
</dbReference>
<name>A0ABV8LUG6_9ACTN</name>
<evidence type="ECO:0000313" key="2">
    <source>
        <dbReference type="EMBL" id="MFC4133998.1"/>
    </source>
</evidence>
<dbReference type="Gene3D" id="3.40.190.10">
    <property type="entry name" value="Periplasmic binding protein-like II"/>
    <property type="match status" value="1"/>
</dbReference>
<dbReference type="InterPro" id="IPR039424">
    <property type="entry name" value="SBP_5"/>
</dbReference>
<sequence>MSLSRRQFLGTTAGAGIAAFLAACAEESAKPPAERILNVFAGASGQFTENYNQFAPTPLNGTRGLIYEPLFFFNQAKADDVQPLLATKYEFGDGGKTLTFTLREGVQWNDGKPFTAEDVAFNFLYRKNNPALNANGTNIVDATVVDAKTVKITFKDAVYTELWNIAGRTYMVPKHIWEPIADPTKEVNANPVGTGPFVKDSFASQSYVLKKNPKYWDSGKPKIAGLRFWSFTGNDAATTALASGQLDWAGIFIPDIQGQFISKDSAHNKFKNESFLYVTNLIPNLTKPLFADPAVRQAINVALDRQKIIKLAFADLGAIPSPLQLVVPTFAGYVSPKHAEAKVEYNPDKAKQLLEGAGWAKGADGIYAKNGKKLSFTCSLVTGWTDYEATMQVVQQLLKEVGIEFKPNALSYNAFIAALQSGDFDMAIYNAWGGPSPYFMYYNICSTKSIPPANQNNARWKNAKVDAALAAIAATPPDQTDAIKQQIYAIQDEIVADTPYIPIQQSSSLAEFRTLHATGWPSEENPYALALPFSEPDCGIVAKNLNPA</sequence>